<keyword evidence="2" id="KW-0732">Signal</keyword>
<evidence type="ECO:0000256" key="1">
    <source>
        <dbReference type="SAM" id="MobiDB-lite"/>
    </source>
</evidence>
<dbReference type="RefSeq" id="WP_108436879.1">
    <property type="nucleotide sequence ID" value="NZ_CP028918.1"/>
</dbReference>
<evidence type="ECO:0000256" key="2">
    <source>
        <dbReference type="SAM" id="SignalP"/>
    </source>
</evidence>
<feature type="region of interest" description="Disordered" evidence="1">
    <location>
        <begin position="39"/>
        <end position="92"/>
    </location>
</feature>
<accession>A0A2S0UQJ6</accession>
<feature type="chain" id="PRO_5015448428" description="YfdX protein" evidence="2">
    <location>
        <begin position="24"/>
        <end position="286"/>
    </location>
</feature>
<evidence type="ECO:0000313" key="3">
    <source>
        <dbReference type="EMBL" id="AWB50067.1"/>
    </source>
</evidence>
<organism evidence="3 4">
    <name type="scientific">Paragemmobacter aquarius</name>
    <dbReference type="NCBI Taxonomy" id="2169400"/>
    <lineage>
        <taxon>Bacteria</taxon>
        <taxon>Pseudomonadati</taxon>
        <taxon>Pseudomonadota</taxon>
        <taxon>Alphaproteobacteria</taxon>
        <taxon>Rhodobacterales</taxon>
        <taxon>Paracoccaceae</taxon>
        <taxon>Paragemmobacter</taxon>
    </lineage>
</organism>
<feature type="signal peptide" evidence="2">
    <location>
        <begin position="1"/>
        <end position="23"/>
    </location>
</feature>
<dbReference type="EMBL" id="CP028918">
    <property type="protein sequence ID" value="AWB50067.1"/>
    <property type="molecule type" value="Genomic_DNA"/>
</dbReference>
<gene>
    <name evidence="3" type="ORF">HYN69_17540</name>
</gene>
<reference evidence="3 4" key="1">
    <citation type="submission" date="2018-04" db="EMBL/GenBank/DDBJ databases">
        <title>Genome sequencing of Gemmobacter.</title>
        <authorList>
            <person name="Yi H."/>
            <person name="Baek M.-G."/>
        </authorList>
    </citation>
    <scope>NUCLEOTIDE SEQUENCE [LARGE SCALE GENOMIC DNA]</scope>
    <source>
        <strain evidence="3 4">HYN0069</strain>
    </source>
</reference>
<name>A0A2S0UQJ6_9RHOB</name>
<dbReference type="KEGG" id="geh:HYN69_17540"/>
<sequence>MFHPKKLLTILGLSTLMLSPAMPSFHLTGADTAFAAKGGNGNGNSGGNGGGNAGNHGGGNAKSSEAKAASTDAEAPEETETASNGGAGGLGNMNGALHASPKAILAHIRNGNTNGPVGRTAAYVVASANAEGIDAKALAQQQADYAAWQDGIAAALETSGYADLAAYRAAKYTNTALAAQYVIDKTAYDQGVADGTIDPTVVAAPEPVPAFVTVAELEVPAPPQPSQEDIDALAALSDAETAILSKWNKNPDADPATISAEEQALLDSLLARFKPEDLSAFAAAGN</sequence>
<feature type="compositionally biased region" description="Gly residues" evidence="1">
    <location>
        <begin position="39"/>
        <end position="60"/>
    </location>
</feature>
<dbReference type="Proteomes" id="UP000244496">
    <property type="component" value="Chromosome"/>
</dbReference>
<protein>
    <recommendedName>
        <fullName evidence="5">YfdX protein</fullName>
    </recommendedName>
</protein>
<proteinExistence type="predicted"/>
<keyword evidence="4" id="KW-1185">Reference proteome</keyword>
<dbReference type="AlphaFoldDB" id="A0A2S0UQJ6"/>
<evidence type="ECO:0000313" key="4">
    <source>
        <dbReference type="Proteomes" id="UP000244496"/>
    </source>
</evidence>
<evidence type="ECO:0008006" key="5">
    <source>
        <dbReference type="Google" id="ProtNLM"/>
    </source>
</evidence>